<dbReference type="GO" id="GO:0042884">
    <property type="term" value="P:microcin transport"/>
    <property type="evidence" value="ECO:0007669"/>
    <property type="project" value="TreeGrafter"/>
</dbReference>
<comment type="similarity">
    <text evidence="8">Belongs to the binding-protein-dependent transport system permease family.</text>
</comment>
<sequence>MSAYIARRILLMFPTLLGILFVSFVVVQFAPGGPVERVIAQLSGADTGAASRISGSSGGDFGARSQVGAASDAVNSKYRGAQGLDPAFVKSLEKQFGFDKPAPERFALMLWNFARFDFGKSYFRDVSVLQLIKEKLPVSMSLGIWMTLLTYLISIPLGIRKAVKDGSKFDTWTSAVIIIGFAIPGFLFAILLIILFAGGSFWSIFPLRGLTSDGWSEFPWYWKIIDYFWHITLPLISMVLGAFATMTLLTKNSFLDEIRKQYVMTARAKGCSQTQVLYGHIFRNAMLIVIAGFPGAFISAFFSGSLLIETIFSLDGLGLLGFESVLNRDYPVVFGTLFIFSLVGLVVNLVSDLAYMWVDPRIDFEAREV</sequence>
<feature type="transmembrane region" description="Helical" evidence="8">
    <location>
        <begin position="9"/>
        <end position="30"/>
    </location>
</feature>
<accession>A0A0D7EN86</accession>
<dbReference type="SUPFAM" id="SSF161098">
    <property type="entry name" value="MetI-like"/>
    <property type="match status" value="1"/>
</dbReference>
<dbReference type="FunFam" id="1.10.3720.10:FF:000014">
    <property type="entry name" value="Microcin C ABC transporter permease YejB"/>
    <property type="match status" value="1"/>
</dbReference>
<evidence type="ECO:0000256" key="2">
    <source>
        <dbReference type="ARBA" id="ARBA00022448"/>
    </source>
</evidence>
<protein>
    <submittedName>
        <fullName evidence="10">Microcin ABC transporter permease</fullName>
    </submittedName>
</protein>
<dbReference type="RefSeq" id="WP_044413191.1">
    <property type="nucleotide sequence ID" value="NZ_JXXE01000328.1"/>
</dbReference>
<evidence type="ECO:0000313" key="10">
    <source>
        <dbReference type="EMBL" id="KIZ40912.1"/>
    </source>
</evidence>
<keyword evidence="5 8" id="KW-0812">Transmembrane</keyword>
<name>A0A0D7EN86_RHOPL</name>
<comment type="subcellular location">
    <subcellularLocation>
        <location evidence="1">Cell inner membrane</location>
        <topology evidence="1">Multi-pass membrane protein</topology>
    </subcellularLocation>
    <subcellularLocation>
        <location evidence="8">Cell membrane</location>
        <topology evidence="8">Multi-pass membrane protein</topology>
    </subcellularLocation>
</comment>
<proteinExistence type="inferred from homology"/>
<reference evidence="10 11" key="1">
    <citation type="submission" date="2014-11" db="EMBL/GenBank/DDBJ databases">
        <title>Genomics and ecophysiology of heterotrophic nitrogen fixing bacteria isolated from estuarine surface water.</title>
        <authorList>
            <person name="Bentzon-Tilia M."/>
            <person name="Severin I."/>
            <person name="Hansen L.H."/>
            <person name="Riemann L."/>
        </authorList>
    </citation>
    <scope>NUCLEOTIDE SEQUENCE [LARGE SCALE GENOMIC DNA]</scope>
    <source>
        <strain evidence="10 11">BAL398</strain>
    </source>
</reference>
<dbReference type="GO" id="GO:0005886">
    <property type="term" value="C:plasma membrane"/>
    <property type="evidence" value="ECO:0007669"/>
    <property type="project" value="UniProtKB-SubCell"/>
</dbReference>
<organism evidence="10 11">
    <name type="scientific">Rhodopseudomonas palustris</name>
    <dbReference type="NCBI Taxonomy" id="1076"/>
    <lineage>
        <taxon>Bacteria</taxon>
        <taxon>Pseudomonadati</taxon>
        <taxon>Pseudomonadota</taxon>
        <taxon>Alphaproteobacteria</taxon>
        <taxon>Hyphomicrobiales</taxon>
        <taxon>Nitrobacteraceae</taxon>
        <taxon>Rhodopseudomonas</taxon>
    </lineage>
</organism>
<dbReference type="InterPro" id="IPR035906">
    <property type="entry name" value="MetI-like_sf"/>
</dbReference>
<gene>
    <name evidence="10" type="ORF">OO17_16415</name>
</gene>
<evidence type="ECO:0000256" key="7">
    <source>
        <dbReference type="ARBA" id="ARBA00023136"/>
    </source>
</evidence>
<evidence type="ECO:0000256" key="4">
    <source>
        <dbReference type="ARBA" id="ARBA00022519"/>
    </source>
</evidence>
<evidence type="ECO:0000256" key="3">
    <source>
        <dbReference type="ARBA" id="ARBA00022475"/>
    </source>
</evidence>
<dbReference type="OrthoDB" id="9807402at2"/>
<feature type="transmembrane region" description="Helical" evidence="8">
    <location>
        <begin position="285"/>
        <end position="312"/>
    </location>
</feature>
<dbReference type="AlphaFoldDB" id="A0A0D7EN86"/>
<evidence type="ECO:0000256" key="6">
    <source>
        <dbReference type="ARBA" id="ARBA00022989"/>
    </source>
</evidence>
<dbReference type="Gene3D" id="1.10.3720.10">
    <property type="entry name" value="MetI-like"/>
    <property type="match status" value="1"/>
</dbReference>
<dbReference type="GO" id="GO:0055085">
    <property type="term" value="P:transmembrane transport"/>
    <property type="evidence" value="ECO:0007669"/>
    <property type="project" value="InterPro"/>
</dbReference>
<dbReference type="CDD" id="cd06261">
    <property type="entry name" value="TM_PBP2"/>
    <property type="match status" value="1"/>
</dbReference>
<evidence type="ECO:0000259" key="9">
    <source>
        <dbReference type="PROSITE" id="PS50928"/>
    </source>
</evidence>
<keyword evidence="2 8" id="KW-0813">Transport</keyword>
<keyword evidence="7 8" id="KW-0472">Membrane</keyword>
<feature type="domain" description="ABC transmembrane type-1" evidence="9">
    <location>
        <begin position="136"/>
        <end position="351"/>
    </location>
</feature>
<dbReference type="Proteomes" id="UP000032515">
    <property type="component" value="Unassembled WGS sequence"/>
</dbReference>
<dbReference type="PROSITE" id="PS50928">
    <property type="entry name" value="ABC_TM1"/>
    <property type="match status" value="1"/>
</dbReference>
<dbReference type="PANTHER" id="PTHR30465:SF66">
    <property type="entry name" value="INNER MEMBRANE ABC TRANSPORTER PERMEASE PROTEIN YEJB"/>
    <property type="match status" value="1"/>
</dbReference>
<dbReference type="InterPro" id="IPR000515">
    <property type="entry name" value="MetI-like"/>
</dbReference>
<keyword evidence="3" id="KW-1003">Cell membrane</keyword>
<dbReference type="NCBIfam" id="NF011712">
    <property type="entry name" value="PRK15133.1"/>
    <property type="match status" value="1"/>
</dbReference>
<comment type="caution">
    <text evidence="10">The sequence shown here is derived from an EMBL/GenBank/DDBJ whole genome shotgun (WGS) entry which is preliminary data.</text>
</comment>
<evidence type="ECO:0000256" key="1">
    <source>
        <dbReference type="ARBA" id="ARBA00004429"/>
    </source>
</evidence>
<dbReference type="PANTHER" id="PTHR30465">
    <property type="entry name" value="INNER MEMBRANE ABC TRANSPORTER"/>
    <property type="match status" value="1"/>
</dbReference>
<feature type="transmembrane region" description="Helical" evidence="8">
    <location>
        <begin position="175"/>
        <end position="207"/>
    </location>
</feature>
<feature type="transmembrane region" description="Helical" evidence="8">
    <location>
        <begin position="227"/>
        <end position="250"/>
    </location>
</feature>
<dbReference type="PATRIC" id="fig|1076.23.peg.3511"/>
<feature type="transmembrane region" description="Helical" evidence="8">
    <location>
        <begin position="332"/>
        <end position="358"/>
    </location>
</feature>
<feature type="transmembrane region" description="Helical" evidence="8">
    <location>
        <begin position="142"/>
        <end position="163"/>
    </location>
</feature>
<evidence type="ECO:0000256" key="5">
    <source>
        <dbReference type="ARBA" id="ARBA00022692"/>
    </source>
</evidence>
<keyword evidence="4" id="KW-0997">Cell inner membrane</keyword>
<keyword evidence="6 8" id="KW-1133">Transmembrane helix</keyword>
<evidence type="ECO:0000256" key="8">
    <source>
        <dbReference type="RuleBase" id="RU363032"/>
    </source>
</evidence>
<dbReference type="STRING" id="1421013.GCA_000504425_00421"/>
<evidence type="ECO:0000313" key="11">
    <source>
        <dbReference type="Proteomes" id="UP000032515"/>
    </source>
</evidence>
<dbReference type="EMBL" id="JXXE01000328">
    <property type="protein sequence ID" value="KIZ40912.1"/>
    <property type="molecule type" value="Genomic_DNA"/>
</dbReference>
<dbReference type="Pfam" id="PF00528">
    <property type="entry name" value="BPD_transp_1"/>
    <property type="match status" value="1"/>
</dbReference>